<accession>A0A1U7CKS3</accession>
<keyword evidence="1" id="KW-0472">Membrane</keyword>
<evidence type="ECO:0000313" key="3">
    <source>
        <dbReference type="Proteomes" id="UP000186309"/>
    </source>
</evidence>
<dbReference type="AlphaFoldDB" id="A0A1U7CKS3"/>
<feature type="transmembrane region" description="Helical" evidence="1">
    <location>
        <begin position="6"/>
        <end position="28"/>
    </location>
</feature>
<protein>
    <submittedName>
        <fullName evidence="2">Uncharacterized protein</fullName>
    </submittedName>
</protein>
<dbReference type="EMBL" id="CP019082">
    <property type="protein sequence ID" value="APW59540.1"/>
    <property type="molecule type" value="Genomic_DNA"/>
</dbReference>
<keyword evidence="1" id="KW-0812">Transmembrane</keyword>
<evidence type="ECO:0000313" key="2">
    <source>
        <dbReference type="EMBL" id="APW59540.1"/>
    </source>
</evidence>
<name>A0A1U7CKS3_9BACT</name>
<keyword evidence="3" id="KW-1185">Reference proteome</keyword>
<dbReference type="KEGG" id="pbor:BSF38_00964"/>
<sequence length="60" mass="6615">METEKVITYSAIGVAAIIILIFLLDLVVGIFGQYIAMDVLFILGGAFLLWQGVETILELR</sequence>
<evidence type="ECO:0000256" key="1">
    <source>
        <dbReference type="SAM" id="Phobius"/>
    </source>
</evidence>
<reference evidence="3" key="1">
    <citation type="submission" date="2016-12" db="EMBL/GenBank/DDBJ databases">
        <title>Comparative genomics of four Isosphaeraceae planctomycetes: a common pool of plasmids and glycoside hydrolase genes.</title>
        <authorList>
            <person name="Ivanova A."/>
        </authorList>
    </citation>
    <scope>NUCLEOTIDE SEQUENCE [LARGE SCALE GENOMIC DNA]</scope>
    <source>
        <strain evidence="3">PX4</strain>
    </source>
</reference>
<dbReference type="RefSeq" id="WP_076343707.1">
    <property type="nucleotide sequence ID" value="NZ_CP019082.1"/>
</dbReference>
<organism evidence="2 3">
    <name type="scientific">Paludisphaera borealis</name>
    <dbReference type="NCBI Taxonomy" id="1387353"/>
    <lineage>
        <taxon>Bacteria</taxon>
        <taxon>Pseudomonadati</taxon>
        <taxon>Planctomycetota</taxon>
        <taxon>Planctomycetia</taxon>
        <taxon>Isosphaerales</taxon>
        <taxon>Isosphaeraceae</taxon>
        <taxon>Paludisphaera</taxon>
    </lineage>
</organism>
<gene>
    <name evidence="2" type="ORF">BSF38_00964</name>
</gene>
<proteinExistence type="predicted"/>
<dbReference type="Proteomes" id="UP000186309">
    <property type="component" value="Chromosome"/>
</dbReference>
<feature type="transmembrane region" description="Helical" evidence="1">
    <location>
        <begin position="35"/>
        <end position="53"/>
    </location>
</feature>
<keyword evidence="1" id="KW-1133">Transmembrane helix</keyword>